<gene>
    <name evidence="2" type="ORF">SAMN05216296_0760</name>
</gene>
<evidence type="ECO:0000313" key="2">
    <source>
        <dbReference type="EMBL" id="SDT94201.1"/>
    </source>
</evidence>
<dbReference type="RefSeq" id="WP_090193164.1">
    <property type="nucleotide sequence ID" value="NZ_LT629785.1"/>
</dbReference>
<organism evidence="2 3">
    <name type="scientific">Pseudomonas pohangensis</name>
    <dbReference type="NCBI Taxonomy" id="364197"/>
    <lineage>
        <taxon>Bacteria</taxon>
        <taxon>Pseudomonadati</taxon>
        <taxon>Pseudomonadota</taxon>
        <taxon>Gammaproteobacteria</taxon>
        <taxon>Pseudomonadales</taxon>
        <taxon>Pseudomonadaceae</taxon>
        <taxon>Pseudomonas</taxon>
    </lineage>
</organism>
<dbReference type="EMBL" id="LT629785">
    <property type="protein sequence ID" value="SDT94201.1"/>
    <property type="molecule type" value="Genomic_DNA"/>
</dbReference>
<protein>
    <submittedName>
        <fullName evidence="2">Pimeloyl-ACP methyl ester carboxylesterase</fullName>
    </submittedName>
</protein>
<evidence type="ECO:0000313" key="3">
    <source>
        <dbReference type="Proteomes" id="UP000243232"/>
    </source>
</evidence>
<reference evidence="3" key="1">
    <citation type="submission" date="2016-10" db="EMBL/GenBank/DDBJ databases">
        <authorList>
            <person name="Varghese N."/>
            <person name="Submissions S."/>
        </authorList>
    </citation>
    <scope>NUCLEOTIDE SEQUENCE [LARGE SCALE GENOMIC DNA]</scope>
    <source>
        <strain evidence="3">DSM 17875</strain>
    </source>
</reference>
<dbReference type="Gene3D" id="3.40.50.1820">
    <property type="entry name" value="alpha/beta hydrolase"/>
    <property type="match status" value="1"/>
</dbReference>
<dbReference type="InterPro" id="IPR000073">
    <property type="entry name" value="AB_hydrolase_1"/>
</dbReference>
<dbReference type="InterPro" id="IPR029058">
    <property type="entry name" value="AB_hydrolase_fold"/>
</dbReference>
<keyword evidence="3" id="KW-1185">Reference proteome</keyword>
<dbReference type="SUPFAM" id="SSF53474">
    <property type="entry name" value="alpha/beta-Hydrolases"/>
    <property type="match status" value="1"/>
</dbReference>
<evidence type="ECO:0000259" key="1">
    <source>
        <dbReference type="Pfam" id="PF00561"/>
    </source>
</evidence>
<dbReference type="AlphaFoldDB" id="A0A1H2EGI6"/>
<dbReference type="Pfam" id="PF00561">
    <property type="entry name" value="Abhydrolase_1"/>
    <property type="match status" value="1"/>
</dbReference>
<dbReference type="STRING" id="364197.SAMN05216296_0760"/>
<name>A0A1H2EGI6_9PSED</name>
<dbReference type="PANTHER" id="PTHR43433">
    <property type="entry name" value="HYDROLASE, ALPHA/BETA FOLD FAMILY PROTEIN"/>
    <property type="match status" value="1"/>
</dbReference>
<dbReference type="PRINTS" id="PR00111">
    <property type="entry name" value="ABHYDROLASE"/>
</dbReference>
<accession>A0A1H2EGI6</accession>
<feature type="domain" description="AB hydrolase-1" evidence="1">
    <location>
        <begin position="22"/>
        <end position="246"/>
    </location>
</feature>
<dbReference type="PANTHER" id="PTHR43433:SF5">
    <property type="entry name" value="AB HYDROLASE-1 DOMAIN-CONTAINING PROTEIN"/>
    <property type="match status" value="1"/>
</dbReference>
<dbReference type="Proteomes" id="UP000243232">
    <property type="component" value="Chromosome I"/>
</dbReference>
<sequence>MPVAQINQQHIYFEDSGGDGLPLILAHGFLMDQQMFAPQVAALSPEFRVITWDERGFGQTECDGQPFTYWDSARDCLGLLDYLGIEKAVVGGMSQGGFLSLRVALLAPQRVLGLLLLNTQAGPEDPTHVEGYRLLMHSWVEQGLTDEQAQYVASIILAEPQQNAHWIAKWKARTNLQSLIAATECLLGREDITGRLGEISVPALVVHGTADNAIPVARAETLCAGLVNSQPLVLVEGAAHAANLTHAEQVNPPIVDFLRRLQAGR</sequence>
<proteinExistence type="predicted"/>
<dbReference type="InterPro" id="IPR050471">
    <property type="entry name" value="AB_hydrolase"/>
</dbReference>
<dbReference type="OrthoDB" id="9779853at2"/>